<sequence length="144" mass="15087">MKPMPHPRAAAGMTFAAIALIALALPGCVSTSDPPSAVCVPELSVSPDNPKPGRIVTVATTHPCPAPEGTEWVVRIQRVDERIPLAQARVKPEPDGSFEVSITVPPTIHPGTAIAWISNYWDTVECPGGGSCVSPEEEFTVAAP</sequence>
<dbReference type="EMBL" id="JACCBV010000001">
    <property type="protein sequence ID" value="NYE20602.1"/>
    <property type="molecule type" value="Genomic_DNA"/>
</dbReference>
<dbReference type="RefSeq" id="WP_179490673.1">
    <property type="nucleotide sequence ID" value="NZ_JACCBV010000001.1"/>
</dbReference>
<keyword evidence="3" id="KW-1185">Reference proteome</keyword>
<evidence type="ECO:0000313" key="2">
    <source>
        <dbReference type="EMBL" id="NYE20602.1"/>
    </source>
</evidence>
<feature type="chain" id="PRO_5038446238" evidence="1">
    <location>
        <begin position="25"/>
        <end position="144"/>
    </location>
</feature>
<evidence type="ECO:0000256" key="1">
    <source>
        <dbReference type="SAM" id="SignalP"/>
    </source>
</evidence>
<name>A0A7Y9KII5_9MICO</name>
<dbReference type="AlphaFoldDB" id="A0A7Y9KII5"/>
<gene>
    <name evidence="2" type="ORF">BJ991_002630</name>
</gene>
<organism evidence="2 3">
    <name type="scientific">Microbacterium immunditiarum</name>
    <dbReference type="NCBI Taxonomy" id="337480"/>
    <lineage>
        <taxon>Bacteria</taxon>
        <taxon>Bacillati</taxon>
        <taxon>Actinomycetota</taxon>
        <taxon>Actinomycetes</taxon>
        <taxon>Micrococcales</taxon>
        <taxon>Microbacteriaceae</taxon>
        <taxon>Microbacterium</taxon>
    </lineage>
</organism>
<reference evidence="2 3" key="1">
    <citation type="submission" date="2020-07" db="EMBL/GenBank/DDBJ databases">
        <title>Sequencing the genomes of 1000 actinobacteria strains.</title>
        <authorList>
            <person name="Klenk H.-P."/>
        </authorList>
    </citation>
    <scope>NUCLEOTIDE SEQUENCE [LARGE SCALE GENOMIC DNA]</scope>
    <source>
        <strain evidence="2 3">DSM 24662</strain>
    </source>
</reference>
<comment type="caution">
    <text evidence="2">The sequence shown here is derived from an EMBL/GenBank/DDBJ whole genome shotgun (WGS) entry which is preliminary data.</text>
</comment>
<keyword evidence="1" id="KW-0732">Signal</keyword>
<protein>
    <submittedName>
        <fullName evidence="2">Uncharacterized protein</fullName>
    </submittedName>
</protein>
<evidence type="ECO:0000313" key="3">
    <source>
        <dbReference type="Proteomes" id="UP000576969"/>
    </source>
</evidence>
<proteinExistence type="predicted"/>
<feature type="signal peptide" evidence="1">
    <location>
        <begin position="1"/>
        <end position="24"/>
    </location>
</feature>
<accession>A0A7Y9KII5</accession>
<dbReference type="Proteomes" id="UP000576969">
    <property type="component" value="Unassembled WGS sequence"/>
</dbReference>